<dbReference type="InterPro" id="IPR018499">
    <property type="entry name" value="Tetraspanin/Peripherin"/>
</dbReference>
<evidence type="ECO:0000256" key="5">
    <source>
        <dbReference type="SAM" id="Phobius"/>
    </source>
</evidence>
<dbReference type="GO" id="GO:0016020">
    <property type="term" value="C:membrane"/>
    <property type="evidence" value="ECO:0007669"/>
    <property type="project" value="UniProtKB-SubCell"/>
</dbReference>
<evidence type="ECO:0000313" key="6">
    <source>
        <dbReference type="EMBL" id="CAD9664843.1"/>
    </source>
</evidence>
<feature type="transmembrane region" description="Helical" evidence="5">
    <location>
        <begin position="58"/>
        <end position="82"/>
    </location>
</feature>
<proteinExistence type="predicted"/>
<comment type="subcellular location">
    <subcellularLocation>
        <location evidence="1">Membrane</location>
        <topology evidence="1">Multi-pass membrane protein</topology>
    </subcellularLocation>
</comment>
<keyword evidence="2 5" id="KW-0812">Transmembrane</keyword>
<feature type="transmembrane region" description="Helical" evidence="5">
    <location>
        <begin position="389"/>
        <end position="412"/>
    </location>
</feature>
<feature type="transmembrane region" description="Helical" evidence="5">
    <location>
        <begin position="15"/>
        <end position="38"/>
    </location>
</feature>
<dbReference type="Pfam" id="PF00335">
    <property type="entry name" value="Tetraspanin"/>
    <property type="match status" value="1"/>
</dbReference>
<dbReference type="InterPro" id="IPR036259">
    <property type="entry name" value="MFS_trans_sf"/>
</dbReference>
<evidence type="ECO:0008006" key="7">
    <source>
        <dbReference type="Google" id="ProtNLM"/>
    </source>
</evidence>
<keyword evidence="3 5" id="KW-1133">Transmembrane helix</keyword>
<gene>
    <name evidence="6" type="ORF">RMAR1173_LOCUS2248</name>
</gene>
<name>A0A7S2R9T0_9STRA</name>
<keyword evidence="4 5" id="KW-0472">Membrane</keyword>
<dbReference type="AlphaFoldDB" id="A0A7S2R9T0"/>
<accession>A0A7S2R9T0</accession>
<evidence type="ECO:0000256" key="2">
    <source>
        <dbReference type="ARBA" id="ARBA00022692"/>
    </source>
</evidence>
<dbReference type="SUPFAM" id="SSF103473">
    <property type="entry name" value="MFS general substrate transporter"/>
    <property type="match status" value="1"/>
</dbReference>
<organism evidence="6">
    <name type="scientific">Rhizochromulina marina</name>
    <dbReference type="NCBI Taxonomy" id="1034831"/>
    <lineage>
        <taxon>Eukaryota</taxon>
        <taxon>Sar</taxon>
        <taxon>Stramenopiles</taxon>
        <taxon>Ochrophyta</taxon>
        <taxon>Dictyochophyceae</taxon>
        <taxon>Rhizochromulinales</taxon>
        <taxon>Rhizochromulina</taxon>
    </lineage>
</organism>
<evidence type="ECO:0000256" key="3">
    <source>
        <dbReference type="ARBA" id="ARBA00022989"/>
    </source>
</evidence>
<feature type="transmembrane region" description="Helical" evidence="5">
    <location>
        <begin position="89"/>
        <end position="111"/>
    </location>
</feature>
<evidence type="ECO:0000256" key="1">
    <source>
        <dbReference type="ARBA" id="ARBA00004141"/>
    </source>
</evidence>
<protein>
    <recommendedName>
        <fullName evidence="7">Tetraspanin</fullName>
    </recommendedName>
</protein>
<evidence type="ECO:0000256" key="4">
    <source>
        <dbReference type="ARBA" id="ARBA00023136"/>
    </source>
</evidence>
<reference evidence="6" key="1">
    <citation type="submission" date="2021-01" db="EMBL/GenBank/DDBJ databases">
        <authorList>
            <person name="Corre E."/>
            <person name="Pelletier E."/>
            <person name="Niang G."/>
            <person name="Scheremetjew M."/>
            <person name="Finn R."/>
            <person name="Kale V."/>
            <person name="Holt S."/>
            <person name="Cochrane G."/>
            <person name="Meng A."/>
            <person name="Brown T."/>
            <person name="Cohen L."/>
        </authorList>
    </citation>
    <scope>NUCLEOTIDE SEQUENCE</scope>
    <source>
        <strain evidence="6">CCMP1243</strain>
    </source>
</reference>
<dbReference type="EMBL" id="HBHJ01003532">
    <property type="protein sequence ID" value="CAD9664843.1"/>
    <property type="molecule type" value="Transcribed_RNA"/>
</dbReference>
<feature type="transmembrane region" description="Helical" evidence="5">
    <location>
        <begin position="279"/>
        <end position="301"/>
    </location>
</feature>
<feature type="transmembrane region" description="Helical" evidence="5">
    <location>
        <begin position="308"/>
        <end position="331"/>
    </location>
</feature>
<feature type="transmembrane region" description="Helical" evidence="5">
    <location>
        <begin position="235"/>
        <end position="252"/>
    </location>
</feature>
<sequence length="423" mass="47799">MAYIRALRYFEPRQWLILTNCLILICSLFIAGVSAYVINEIYKETFERSTDQEDTMLYFWIAMAVLGCLHGLCAVVGITGALKVSLDMIVTYFWLAVLLLAPTLLFSVLMFEFQKLFRSWIKHRWDTPEMSSVRRSFCKPRSVSDTKCAVYPPSLPFKYNITDYTVDEWCEDFWNATDCRLIYIEATDQVTVFAEQALTATATASAVEILLLFFSLYLAYRIVTMSIITKSMNELINYFMILPAIAILLVGLDLKGDLSPTGDNDGSDFAEIDPAIDSIGTLFVSAGVIILGFTLVGIFAGRAKRRRYLYLYLVGMTVVFALLLTCGIWAYQISFTLHLSFTDSQFKTQQFACDAHLYNCCCCGEDVVDVCPEWTKEEVIDVVEVYLKLAGLCGFVSLVFVSGGVMSAYLLAKNLKEYKCEYI</sequence>